<dbReference type="GO" id="GO:0000160">
    <property type="term" value="P:phosphorelay signal transduction system"/>
    <property type="evidence" value="ECO:0007669"/>
    <property type="project" value="InterPro"/>
</dbReference>
<comment type="caution">
    <text evidence="6">The sequence shown here is derived from an EMBL/GenBank/DDBJ whole genome shotgun (WGS) entry which is preliminary data.</text>
</comment>
<keyword evidence="1 4" id="KW-0597">Phosphoprotein</keyword>
<sequence length="124" mass="13552">MATHRILHVDDEADIREIAVMCLELEPSFEVRGASSGAEALAVASEWVPDLVLLDVMMPGMDGPETLRRLREDARTAEVPVVFMTARTQSADVERFLGLGALGVIPKPFDPMALAGEARSYLDR</sequence>
<keyword evidence="7" id="KW-1185">Reference proteome</keyword>
<dbReference type="InterPro" id="IPR001789">
    <property type="entry name" value="Sig_transdc_resp-reg_receiver"/>
</dbReference>
<name>Q1YLA8_AURMS</name>
<proteinExistence type="predicted"/>
<dbReference type="EMBL" id="AAPJ01000001">
    <property type="protein sequence ID" value="EAS51823.1"/>
    <property type="molecule type" value="Genomic_DNA"/>
</dbReference>
<dbReference type="PANTHER" id="PTHR44591:SF3">
    <property type="entry name" value="RESPONSE REGULATORY DOMAIN-CONTAINING PROTEIN"/>
    <property type="match status" value="1"/>
</dbReference>
<protein>
    <submittedName>
        <fullName evidence="6">Two-component response regulator</fullName>
    </submittedName>
</protein>
<dbReference type="InterPro" id="IPR011006">
    <property type="entry name" value="CheY-like_superfamily"/>
</dbReference>
<dbReference type="RefSeq" id="WP_009210461.1">
    <property type="nucleotide sequence ID" value="NZ_BBWP01000002.1"/>
</dbReference>
<dbReference type="CDD" id="cd17552">
    <property type="entry name" value="REC_RR468-like"/>
    <property type="match status" value="1"/>
</dbReference>
<evidence type="ECO:0000313" key="6">
    <source>
        <dbReference type="EMBL" id="EAS51823.1"/>
    </source>
</evidence>
<evidence type="ECO:0000259" key="5">
    <source>
        <dbReference type="PROSITE" id="PS50110"/>
    </source>
</evidence>
<evidence type="ECO:0000256" key="1">
    <source>
        <dbReference type="ARBA" id="ARBA00022553"/>
    </source>
</evidence>
<dbReference type="Pfam" id="PF00072">
    <property type="entry name" value="Response_reg"/>
    <property type="match status" value="1"/>
</dbReference>
<accession>Q1YLA8</accession>
<organism evidence="6 7">
    <name type="scientific">Aurantimonas manganoxydans (strain ATCC BAA-1229 / DSM 21871 / SI85-9A1)</name>
    <dbReference type="NCBI Taxonomy" id="287752"/>
    <lineage>
        <taxon>Bacteria</taxon>
        <taxon>Pseudomonadati</taxon>
        <taxon>Pseudomonadota</taxon>
        <taxon>Alphaproteobacteria</taxon>
        <taxon>Hyphomicrobiales</taxon>
        <taxon>Aurantimonadaceae</taxon>
        <taxon>Aurantimonas</taxon>
    </lineage>
</organism>
<dbReference type="Gene3D" id="3.40.50.2300">
    <property type="match status" value="1"/>
</dbReference>
<evidence type="ECO:0000256" key="3">
    <source>
        <dbReference type="ARBA" id="ARBA00023163"/>
    </source>
</evidence>
<gene>
    <name evidence="6" type="ORF">SI859A1_02639</name>
</gene>
<feature type="domain" description="Response regulatory" evidence="5">
    <location>
        <begin position="5"/>
        <end position="122"/>
    </location>
</feature>
<dbReference type="PANTHER" id="PTHR44591">
    <property type="entry name" value="STRESS RESPONSE REGULATOR PROTEIN 1"/>
    <property type="match status" value="1"/>
</dbReference>
<feature type="modified residue" description="4-aspartylphosphate" evidence="4">
    <location>
        <position position="55"/>
    </location>
</feature>
<dbReference type="InterPro" id="IPR050595">
    <property type="entry name" value="Bact_response_regulator"/>
</dbReference>
<evidence type="ECO:0000313" key="7">
    <source>
        <dbReference type="Proteomes" id="UP000000321"/>
    </source>
</evidence>
<dbReference type="Proteomes" id="UP000000321">
    <property type="component" value="Unassembled WGS sequence"/>
</dbReference>
<evidence type="ECO:0000256" key="4">
    <source>
        <dbReference type="PROSITE-ProRule" id="PRU00169"/>
    </source>
</evidence>
<dbReference type="BioCyc" id="AURANTIMONAS:SI859A1_02639-MONOMER"/>
<keyword evidence="2" id="KW-0805">Transcription regulation</keyword>
<dbReference type="SMART" id="SM00448">
    <property type="entry name" value="REC"/>
    <property type="match status" value="1"/>
</dbReference>
<keyword evidence="3" id="KW-0804">Transcription</keyword>
<dbReference type="SUPFAM" id="SSF52172">
    <property type="entry name" value="CheY-like"/>
    <property type="match status" value="1"/>
</dbReference>
<reference evidence="6 7" key="1">
    <citation type="journal article" date="2008" name="Appl. Environ. Microbiol.">
        <title>Genomic insights into Mn(II) oxidation by the marine alphaproteobacterium Aurantimonas sp. strain SI85-9A1.</title>
        <authorList>
            <person name="Dick G.J."/>
            <person name="Podell S."/>
            <person name="Johnson H.A."/>
            <person name="Rivera-Espinoza Y."/>
            <person name="Bernier-Latmani R."/>
            <person name="McCarthy J.K."/>
            <person name="Torpey J.W."/>
            <person name="Clement B.G."/>
            <person name="Gaasterland T."/>
            <person name="Tebo B.M."/>
        </authorList>
    </citation>
    <scope>NUCLEOTIDE SEQUENCE [LARGE SCALE GENOMIC DNA]</scope>
    <source>
        <strain evidence="6 7">SI85-9A1</strain>
    </source>
</reference>
<dbReference type="PROSITE" id="PS50110">
    <property type="entry name" value="RESPONSE_REGULATORY"/>
    <property type="match status" value="1"/>
</dbReference>
<evidence type="ECO:0000256" key="2">
    <source>
        <dbReference type="ARBA" id="ARBA00023015"/>
    </source>
</evidence>
<dbReference type="HOGENOM" id="CLU_000445_69_17_5"/>
<dbReference type="AlphaFoldDB" id="Q1YLA8"/>